<keyword evidence="2" id="KW-1133">Transmembrane helix</keyword>
<feature type="transmembrane region" description="Helical" evidence="2">
    <location>
        <begin position="36"/>
        <end position="55"/>
    </location>
</feature>
<evidence type="ECO:0000313" key="3">
    <source>
        <dbReference type="EMBL" id="CAD8121031.1"/>
    </source>
</evidence>
<feature type="transmembrane region" description="Helical" evidence="2">
    <location>
        <begin position="111"/>
        <end position="133"/>
    </location>
</feature>
<organism evidence="3 4">
    <name type="scientific">Paramecium sonneborni</name>
    <dbReference type="NCBI Taxonomy" id="65129"/>
    <lineage>
        <taxon>Eukaryota</taxon>
        <taxon>Sar</taxon>
        <taxon>Alveolata</taxon>
        <taxon>Ciliophora</taxon>
        <taxon>Intramacronucleata</taxon>
        <taxon>Oligohymenophorea</taxon>
        <taxon>Peniculida</taxon>
        <taxon>Parameciidae</taxon>
        <taxon>Paramecium</taxon>
    </lineage>
</organism>
<dbReference type="EMBL" id="CAJJDN010000129">
    <property type="protein sequence ID" value="CAD8121031.1"/>
    <property type="molecule type" value="Genomic_DNA"/>
</dbReference>
<evidence type="ECO:0000256" key="2">
    <source>
        <dbReference type="SAM" id="Phobius"/>
    </source>
</evidence>
<keyword evidence="2" id="KW-0472">Membrane</keyword>
<accession>A0A8S1QZ00</accession>
<feature type="compositionally biased region" description="Basic and acidic residues" evidence="1">
    <location>
        <begin position="198"/>
        <end position="207"/>
    </location>
</feature>
<proteinExistence type="predicted"/>
<evidence type="ECO:0008006" key="5">
    <source>
        <dbReference type="Google" id="ProtNLM"/>
    </source>
</evidence>
<dbReference type="AlphaFoldDB" id="A0A8S1QZ00"/>
<gene>
    <name evidence="3" type="ORF">PSON_ATCC_30995.1.T1290129</name>
</gene>
<dbReference type="Proteomes" id="UP000692954">
    <property type="component" value="Unassembled WGS sequence"/>
</dbReference>
<reference evidence="3" key="1">
    <citation type="submission" date="2021-01" db="EMBL/GenBank/DDBJ databases">
        <authorList>
            <consortium name="Genoscope - CEA"/>
            <person name="William W."/>
        </authorList>
    </citation>
    <scope>NUCLEOTIDE SEQUENCE</scope>
</reference>
<comment type="caution">
    <text evidence="3">The sequence shown here is derived from an EMBL/GenBank/DDBJ whole genome shotgun (WGS) entry which is preliminary data.</text>
</comment>
<feature type="region of interest" description="Disordered" evidence="1">
    <location>
        <begin position="192"/>
        <end position="213"/>
    </location>
</feature>
<sequence length="213" mass="24026">MMKTLTIGKIDELVQLSEEEFIKAEEALRNTNKGVVSFYSMFAIAIHIVLCVEVFNYENTASKVCSIVASAFFMVQHCYSGRPGCLFNFCCTLPVCITGFALSNVKLVNTLAFIFQLCIWLGEYYFLVLQINVEALLKQRPKGQQGTGDQNSGKLVIKVDGLQFSNTQQQEIKKDLNELAGLLHNGLQQINHQQQQELAEKQHKQDENPTQQN</sequence>
<dbReference type="OrthoDB" id="303250at2759"/>
<keyword evidence="4" id="KW-1185">Reference proteome</keyword>
<evidence type="ECO:0000313" key="4">
    <source>
        <dbReference type="Proteomes" id="UP000692954"/>
    </source>
</evidence>
<name>A0A8S1QZ00_9CILI</name>
<evidence type="ECO:0000256" key="1">
    <source>
        <dbReference type="SAM" id="MobiDB-lite"/>
    </source>
</evidence>
<protein>
    <recommendedName>
        <fullName evidence="5">Transmembrane protein</fullName>
    </recommendedName>
</protein>
<keyword evidence="2" id="KW-0812">Transmembrane</keyword>